<name>A0ABY6B829_9GAMM</name>
<proteinExistence type="predicted"/>
<reference evidence="3" key="1">
    <citation type="submission" date="2022-09" db="EMBL/GenBank/DDBJ databases">
        <title>Tahibacter sp. nov., isolated from a fresh water.</title>
        <authorList>
            <person name="Baek J.H."/>
            <person name="Lee J.K."/>
            <person name="Kim J.M."/>
            <person name="Jeon C.O."/>
        </authorList>
    </citation>
    <scope>NUCLEOTIDE SEQUENCE</scope>
    <source>
        <strain evidence="3">W38</strain>
    </source>
</reference>
<sequence>MTVRSLAFLAPGLALALSAAAAPAPFTLHFRQQFPLSGGIGLLVYNVTGGLDLDGDQRHDVLIAARNAPLMYFANVSAGRFVQRTLPGFTCGGSCAVAGGDLNRDGRTDLVYSSSPDALQVIYGQVGGMFTAGPTLPYRAAALAITDVNGDAIPDVVSTDYAGTNRVSFGRAAGGFDTPASAPTVPGSQFLALADFGGDGRVDILTAGDHAAVSVGVNQPGATPFARSDLPPLSAASDADSYGLATGDADGDGKADAVYALNDADQSRSFLRVLLNRSASAPYLSATPSLYPLEGLYVRSPELFPVGLRLADVTADGHPDAVLGIAGSACRTLDPEGQPIWDDTCPSFAVYPGTGTGALASPLTFAGARAPLGSVVLGDYDSDGQLDVALFGSRMNAFEVFRYDGNRDRIFADGWGMRWPDQP</sequence>
<feature type="chain" id="PRO_5046565319" evidence="2">
    <location>
        <begin position="22"/>
        <end position="423"/>
    </location>
</feature>
<accession>A0ABY6B829</accession>
<dbReference type="Pfam" id="PF13517">
    <property type="entry name" value="FG-GAP_3"/>
    <property type="match status" value="2"/>
</dbReference>
<organism evidence="3 4">
    <name type="scientific">Tahibacter amnicola</name>
    <dbReference type="NCBI Taxonomy" id="2976241"/>
    <lineage>
        <taxon>Bacteria</taxon>
        <taxon>Pseudomonadati</taxon>
        <taxon>Pseudomonadota</taxon>
        <taxon>Gammaproteobacteria</taxon>
        <taxon>Lysobacterales</taxon>
        <taxon>Rhodanobacteraceae</taxon>
        <taxon>Tahibacter</taxon>
    </lineage>
</organism>
<evidence type="ECO:0000256" key="1">
    <source>
        <dbReference type="ARBA" id="ARBA00022729"/>
    </source>
</evidence>
<protein>
    <submittedName>
        <fullName evidence="3">VCBS repeat-containing protein</fullName>
    </submittedName>
</protein>
<evidence type="ECO:0000256" key="2">
    <source>
        <dbReference type="SAM" id="SignalP"/>
    </source>
</evidence>
<keyword evidence="4" id="KW-1185">Reference proteome</keyword>
<dbReference type="SUPFAM" id="SSF69318">
    <property type="entry name" value="Integrin alpha N-terminal domain"/>
    <property type="match status" value="1"/>
</dbReference>
<dbReference type="InterPro" id="IPR013517">
    <property type="entry name" value="FG-GAP"/>
</dbReference>
<feature type="signal peptide" evidence="2">
    <location>
        <begin position="1"/>
        <end position="21"/>
    </location>
</feature>
<dbReference type="Proteomes" id="UP001064632">
    <property type="component" value="Chromosome"/>
</dbReference>
<dbReference type="EMBL" id="CP104694">
    <property type="protein sequence ID" value="UXI66169.1"/>
    <property type="molecule type" value="Genomic_DNA"/>
</dbReference>
<dbReference type="PANTHER" id="PTHR46580">
    <property type="entry name" value="SENSOR KINASE-RELATED"/>
    <property type="match status" value="1"/>
</dbReference>
<gene>
    <name evidence="3" type="ORF">N4264_15580</name>
</gene>
<keyword evidence="1 2" id="KW-0732">Signal</keyword>
<evidence type="ECO:0000313" key="4">
    <source>
        <dbReference type="Proteomes" id="UP001064632"/>
    </source>
</evidence>
<dbReference type="RefSeq" id="WP_261693153.1">
    <property type="nucleotide sequence ID" value="NZ_CP104694.1"/>
</dbReference>
<evidence type="ECO:0000313" key="3">
    <source>
        <dbReference type="EMBL" id="UXI66169.1"/>
    </source>
</evidence>
<dbReference type="InterPro" id="IPR028994">
    <property type="entry name" value="Integrin_alpha_N"/>
</dbReference>
<dbReference type="Gene3D" id="2.130.10.130">
    <property type="entry name" value="Integrin alpha, N-terminal"/>
    <property type="match status" value="2"/>
</dbReference>